<dbReference type="Proteomes" id="UP000708208">
    <property type="component" value="Unassembled WGS sequence"/>
</dbReference>
<evidence type="ECO:0000256" key="1">
    <source>
        <dbReference type="SAM" id="MobiDB-lite"/>
    </source>
</evidence>
<feature type="region of interest" description="Disordered" evidence="1">
    <location>
        <begin position="123"/>
        <end position="156"/>
    </location>
</feature>
<feature type="region of interest" description="Disordered" evidence="1">
    <location>
        <begin position="1"/>
        <end position="103"/>
    </location>
</feature>
<feature type="compositionally biased region" description="Polar residues" evidence="1">
    <location>
        <begin position="76"/>
        <end position="86"/>
    </location>
</feature>
<dbReference type="AlphaFoldDB" id="A0A8J2PG81"/>
<dbReference type="EMBL" id="CAJVCH010292453">
    <property type="protein sequence ID" value="CAG7785264.1"/>
    <property type="molecule type" value="Genomic_DNA"/>
</dbReference>
<proteinExistence type="predicted"/>
<organism evidence="2 3">
    <name type="scientific">Allacma fusca</name>
    <dbReference type="NCBI Taxonomy" id="39272"/>
    <lineage>
        <taxon>Eukaryota</taxon>
        <taxon>Metazoa</taxon>
        <taxon>Ecdysozoa</taxon>
        <taxon>Arthropoda</taxon>
        <taxon>Hexapoda</taxon>
        <taxon>Collembola</taxon>
        <taxon>Symphypleona</taxon>
        <taxon>Sminthuridae</taxon>
        <taxon>Allacma</taxon>
    </lineage>
</organism>
<feature type="compositionally biased region" description="Basic and acidic residues" evidence="1">
    <location>
        <begin position="32"/>
        <end position="52"/>
    </location>
</feature>
<comment type="caution">
    <text evidence="2">The sequence shown here is derived from an EMBL/GenBank/DDBJ whole genome shotgun (WGS) entry which is preliminary data.</text>
</comment>
<evidence type="ECO:0000313" key="2">
    <source>
        <dbReference type="EMBL" id="CAG7785264.1"/>
    </source>
</evidence>
<keyword evidence="3" id="KW-1185">Reference proteome</keyword>
<sequence length="277" mass="30294">MKSDPSRVTYPCHTKDSREPVPRVLVGGRRGSRSELRLGRSEVRTDGGEKLKTVTLPRPSPQKVFVAQGRSRSADRQQVGSSQNVNKSEDNLGHGSGSSSCGTLLHNSTRLISNKRNAGTFTCSASSAPLQPQSGQFQQSSRMKSSREKSSSGKVVELVGESGDRRPQASLSLPVIGNAGKGANSKIAECANCSGKWRNETDPKDMKKVITLWQNYYPEGQWGWIIVTSAFLVQCIAHGSQLAYSFLSIAIDRKFNVANPLHLGTFSYYFAFPHFLQ</sequence>
<evidence type="ECO:0000313" key="3">
    <source>
        <dbReference type="Proteomes" id="UP000708208"/>
    </source>
</evidence>
<reference evidence="2" key="1">
    <citation type="submission" date="2021-06" db="EMBL/GenBank/DDBJ databases">
        <authorList>
            <person name="Hodson N. C."/>
            <person name="Mongue J. A."/>
            <person name="Jaron S. K."/>
        </authorList>
    </citation>
    <scope>NUCLEOTIDE SEQUENCE</scope>
</reference>
<gene>
    <name evidence="2" type="ORF">AFUS01_LOCUS23897</name>
</gene>
<name>A0A8J2PG81_9HEXA</name>
<dbReference type="OrthoDB" id="6499973at2759"/>
<feature type="compositionally biased region" description="Polar residues" evidence="1">
    <location>
        <begin position="123"/>
        <end position="139"/>
    </location>
</feature>
<accession>A0A8J2PG81</accession>
<protein>
    <submittedName>
        <fullName evidence="2">Uncharacterized protein</fullName>
    </submittedName>
</protein>